<keyword evidence="1" id="KW-1133">Transmembrane helix</keyword>
<evidence type="ECO:0000259" key="2">
    <source>
        <dbReference type="Pfam" id="PF01433"/>
    </source>
</evidence>
<protein>
    <submittedName>
        <fullName evidence="3">Aminopeptidase N</fullName>
    </submittedName>
</protein>
<keyword evidence="3" id="KW-0031">Aminopeptidase</keyword>
<organism evidence="3 4">
    <name type="scientific">Solitalea canadensis (strain ATCC 29591 / DSM 3403 / JCM 21819 / LMG 8368 / NBRC 15130 / NCIMB 12057 / USAM 9D)</name>
    <name type="common">Flexibacter canadensis</name>
    <dbReference type="NCBI Taxonomy" id="929556"/>
    <lineage>
        <taxon>Bacteria</taxon>
        <taxon>Pseudomonadati</taxon>
        <taxon>Bacteroidota</taxon>
        <taxon>Sphingobacteriia</taxon>
        <taxon>Sphingobacteriales</taxon>
        <taxon>Sphingobacteriaceae</taxon>
        <taxon>Solitalea</taxon>
    </lineage>
</organism>
<keyword evidence="3" id="KW-0378">Hydrolase</keyword>
<dbReference type="SUPFAM" id="SSF55486">
    <property type="entry name" value="Metalloproteases ('zincins'), catalytic domain"/>
    <property type="match status" value="1"/>
</dbReference>
<reference evidence="3" key="1">
    <citation type="submission" date="2012-02" db="EMBL/GenBank/DDBJ databases">
        <title>The complete genome of Solitalea canadensis DSM 3403.</title>
        <authorList>
            <consortium name="US DOE Joint Genome Institute (JGI-PGF)"/>
            <person name="Lucas S."/>
            <person name="Copeland A."/>
            <person name="Lapidus A."/>
            <person name="Glavina del Rio T."/>
            <person name="Dalin E."/>
            <person name="Tice H."/>
            <person name="Bruce D."/>
            <person name="Goodwin L."/>
            <person name="Pitluck S."/>
            <person name="Peters L."/>
            <person name="Ovchinnikova G."/>
            <person name="Lu M."/>
            <person name="Kyrpides N."/>
            <person name="Mavromatis K."/>
            <person name="Ivanova N."/>
            <person name="Brettin T."/>
            <person name="Detter J.C."/>
            <person name="Han C."/>
            <person name="Larimer F."/>
            <person name="Land M."/>
            <person name="Hauser L."/>
            <person name="Markowitz V."/>
            <person name="Cheng J.-F."/>
            <person name="Hugenholtz P."/>
            <person name="Woyke T."/>
            <person name="Wu D."/>
            <person name="Spring S."/>
            <person name="Schroeder M."/>
            <person name="Kopitz M."/>
            <person name="Brambilla E."/>
            <person name="Klenk H.-P."/>
            <person name="Eisen J.A."/>
        </authorList>
    </citation>
    <scope>NUCLEOTIDE SEQUENCE</scope>
    <source>
        <strain evidence="3">DSM 3403</strain>
    </source>
</reference>
<dbReference type="GO" id="GO:0005615">
    <property type="term" value="C:extracellular space"/>
    <property type="evidence" value="ECO:0007669"/>
    <property type="project" value="TreeGrafter"/>
</dbReference>
<dbReference type="GO" id="GO:0070006">
    <property type="term" value="F:metalloaminopeptidase activity"/>
    <property type="evidence" value="ECO:0007669"/>
    <property type="project" value="TreeGrafter"/>
</dbReference>
<dbReference type="GO" id="GO:0042277">
    <property type="term" value="F:peptide binding"/>
    <property type="evidence" value="ECO:0007669"/>
    <property type="project" value="TreeGrafter"/>
</dbReference>
<keyword evidence="3" id="KW-0645">Protease</keyword>
<dbReference type="Gene3D" id="1.10.390.10">
    <property type="entry name" value="Neutral Protease Domain 2"/>
    <property type="match status" value="1"/>
</dbReference>
<feature type="transmembrane region" description="Helical" evidence="1">
    <location>
        <begin position="12"/>
        <end position="33"/>
    </location>
</feature>
<dbReference type="InterPro" id="IPR027268">
    <property type="entry name" value="Peptidase_M4/M1_CTD_sf"/>
</dbReference>
<feature type="transmembrane region" description="Helical" evidence="1">
    <location>
        <begin position="53"/>
        <end position="75"/>
    </location>
</feature>
<proteinExistence type="predicted"/>
<dbReference type="KEGG" id="scn:Solca_0596"/>
<dbReference type="PANTHER" id="PTHR11533:SF174">
    <property type="entry name" value="PUROMYCIN-SENSITIVE AMINOPEPTIDASE-RELATED"/>
    <property type="match status" value="1"/>
</dbReference>
<dbReference type="OrthoDB" id="100605at2"/>
<dbReference type="GO" id="GO:0008270">
    <property type="term" value="F:zinc ion binding"/>
    <property type="evidence" value="ECO:0007669"/>
    <property type="project" value="InterPro"/>
</dbReference>
<dbReference type="eggNOG" id="COG0308">
    <property type="taxonomic scope" value="Bacteria"/>
</dbReference>
<feature type="transmembrane region" description="Helical" evidence="1">
    <location>
        <begin position="522"/>
        <end position="541"/>
    </location>
</feature>
<accession>H8KP89</accession>
<sequence>MLKQLLLFEQKYQFRQYTFIGSAILFLLLGLVLPRGGYGGDEVFKNAPYVISAGISLLSMSSLLAITLFTANIVLRDSEHKMEELIFTTRINKFQYVASRFLGLFSAGLMVLLASLLGMMMATLLLDKSQLGTFVLWNYLWPFLVFAVPNVLFCTTLLYATAVITRSTMATYIAGVLIYILYLVGSMLGNSPLMANADFSGSTPELLPVLLDPFGLTSFFGETKHWSVIDRNTLLLPLKGSFLLNRLLWLSISMLILLSTYQWFSFRLVSKNVGKKAKTTRPSVANAYKTTNTDPDRKVAKWQMLKSVVILEVKSILKSPAFYVILLLWLFLMGTELTETLFHQLFGISLYPVTGYIVEFVRNNSLAVIIIIFFSGEITWRERTAKVYELIDVTPASNFVFFVGKSIAILMLIGTFISSLVLTGVVIQGFKGYNNFDIGTYLSLFYYSGLPLFLMGVLSLFIQTVSPNKYLGLLFTCIVFGITLFSARLGIAHYLLRYAVTPELEYAELNGFSYFATAFNWYMLYWTAFAAMLSILSLQLWKRGVQSGWRKKLSVIAFRKNTSFTVSGSLALFLISGGFIYYQTNIVHPYMTPEQKTIFRADYEKKYKRYSELPTLTIIDVKTNVDLFPAERYYKVKGWYSLENKNKIPVNNLLVWLNQEAVLKSLVVEQAESLEKDDRFNHYWFKLKKPLQPGERITMEFSIEVAKPGFEKFNKENYITKGGSYIELEKYLPAFGYATQLELEDSLERSKNGLAPQVKSTPANDQYYNWVQYESTISTDEDEQVISIGDLQQQWIEKGRRHYSYKTSKPIPFMFAIASANYEVMSYNYKGVSVDLYCKQKQNANVTEMLKAVNNSLDYYSQSFSPYQYKYLRVVEIPHYKGNATAYPGVLFCGEKYNFLSDYRDSTKINYAYCTITHEIAHQWWAGQLAPADAPGAKVLTETLAQYSETLLLEKKCGRNGLSDYLSAELNLYLNLRGYSGETEEALAKVEGQNHVAYQKGGLVMYALKDLVGEEKVNQALQKLLTKFSSPNKKATVTDLLKELYAVTPSEYNYLINEWFNKIVLYDLKIHTATCRKLANGKFETTARVGTKKIIDNGDGKIVPLSFKEPLKLLVTEENSNEWSKSIYVNTLAFTGDDTVIKIITDKKPGSIIIDPYITRIEQDKTDNELEITMK</sequence>
<feature type="transmembrane region" description="Helical" evidence="1">
    <location>
        <begin position="442"/>
        <end position="461"/>
    </location>
</feature>
<feature type="transmembrane region" description="Helical" evidence="1">
    <location>
        <begin position="562"/>
        <end position="582"/>
    </location>
</feature>
<dbReference type="PANTHER" id="PTHR11533">
    <property type="entry name" value="PROTEASE M1 ZINC METALLOPROTEASE"/>
    <property type="match status" value="1"/>
</dbReference>
<feature type="transmembrane region" description="Helical" evidence="1">
    <location>
        <begin position="169"/>
        <end position="189"/>
    </location>
</feature>
<keyword evidence="1" id="KW-0472">Membrane</keyword>
<dbReference type="GO" id="GO:0043171">
    <property type="term" value="P:peptide catabolic process"/>
    <property type="evidence" value="ECO:0007669"/>
    <property type="project" value="TreeGrafter"/>
</dbReference>
<dbReference type="RefSeq" id="WP_014678954.1">
    <property type="nucleotide sequence ID" value="NC_017770.1"/>
</dbReference>
<keyword evidence="4" id="KW-1185">Reference proteome</keyword>
<feature type="domain" description="Peptidase M1 membrane alanine aminopeptidase" evidence="2">
    <location>
        <begin position="851"/>
        <end position="1059"/>
    </location>
</feature>
<dbReference type="AlphaFoldDB" id="H8KP89"/>
<dbReference type="eggNOG" id="COG1277">
    <property type="taxonomic scope" value="Bacteria"/>
</dbReference>
<keyword evidence="1" id="KW-0812">Transmembrane</keyword>
<feature type="transmembrane region" description="Helical" evidence="1">
    <location>
        <begin position="139"/>
        <end position="162"/>
    </location>
</feature>
<dbReference type="EMBL" id="CP003349">
    <property type="protein sequence ID" value="AFD05726.1"/>
    <property type="molecule type" value="Genomic_DNA"/>
</dbReference>
<dbReference type="Proteomes" id="UP000007590">
    <property type="component" value="Chromosome"/>
</dbReference>
<gene>
    <name evidence="3" type="ordered locus">Solca_0596</name>
</gene>
<dbReference type="STRING" id="929556.Solca_0596"/>
<evidence type="ECO:0000313" key="4">
    <source>
        <dbReference type="Proteomes" id="UP000007590"/>
    </source>
</evidence>
<feature type="transmembrane region" description="Helical" evidence="1">
    <location>
        <begin position="96"/>
        <end position="119"/>
    </location>
</feature>
<feature type="transmembrane region" description="Helical" evidence="1">
    <location>
        <begin position="407"/>
        <end position="430"/>
    </location>
</feature>
<feature type="transmembrane region" description="Helical" evidence="1">
    <location>
        <begin position="353"/>
        <end position="374"/>
    </location>
</feature>
<dbReference type="HOGENOM" id="CLU_007999_0_0_10"/>
<feature type="transmembrane region" description="Helical" evidence="1">
    <location>
        <begin position="473"/>
        <end position="496"/>
    </location>
</feature>
<dbReference type="InterPro" id="IPR014782">
    <property type="entry name" value="Peptidase_M1_dom"/>
</dbReference>
<dbReference type="GO" id="GO:0005737">
    <property type="term" value="C:cytoplasm"/>
    <property type="evidence" value="ECO:0007669"/>
    <property type="project" value="TreeGrafter"/>
</dbReference>
<dbReference type="GO" id="GO:0016020">
    <property type="term" value="C:membrane"/>
    <property type="evidence" value="ECO:0007669"/>
    <property type="project" value="TreeGrafter"/>
</dbReference>
<evidence type="ECO:0000313" key="3">
    <source>
        <dbReference type="EMBL" id="AFD05726.1"/>
    </source>
</evidence>
<dbReference type="InterPro" id="IPR050344">
    <property type="entry name" value="Peptidase_M1_aminopeptidases"/>
</dbReference>
<name>H8KP89_SOLCM</name>
<feature type="transmembrane region" description="Helical" evidence="1">
    <location>
        <begin position="247"/>
        <end position="266"/>
    </location>
</feature>
<evidence type="ECO:0000256" key="1">
    <source>
        <dbReference type="SAM" id="Phobius"/>
    </source>
</evidence>
<dbReference type="Pfam" id="PF01433">
    <property type="entry name" value="Peptidase_M1"/>
    <property type="match status" value="1"/>
</dbReference>